<evidence type="ECO:0000313" key="1">
    <source>
        <dbReference type="EMBL" id="OMO94382.1"/>
    </source>
</evidence>
<dbReference type="Proteomes" id="UP000187203">
    <property type="component" value="Unassembled WGS sequence"/>
</dbReference>
<gene>
    <name evidence="1" type="ORF">COLO4_16371</name>
</gene>
<comment type="caution">
    <text evidence="1">The sequence shown here is derived from an EMBL/GenBank/DDBJ whole genome shotgun (WGS) entry which is preliminary data.</text>
</comment>
<protein>
    <submittedName>
        <fullName evidence="1">Uncharacterized protein</fullName>
    </submittedName>
</protein>
<accession>A0A1R3JHR3</accession>
<dbReference type="AlphaFoldDB" id="A0A1R3JHR3"/>
<reference evidence="2" key="1">
    <citation type="submission" date="2013-09" db="EMBL/GenBank/DDBJ databases">
        <title>Corchorus olitorius genome sequencing.</title>
        <authorList>
            <person name="Alam M."/>
            <person name="Haque M.S."/>
            <person name="Islam M.S."/>
            <person name="Emdad E.M."/>
            <person name="Islam M.M."/>
            <person name="Ahmed B."/>
            <person name="Halim A."/>
            <person name="Hossen Q.M.M."/>
            <person name="Hossain M.Z."/>
            <person name="Ahmed R."/>
            <person name="Khan M.M."/>
            <person name="Islam R."/>
            <person name="Rashid M.M."/>
            <person name="Khan S.A."/>
            <person name="Rahman M.S."/>
            <person name="Alam M."/>
            <person name="Yahiya A.S."/>
            <person name="Khan M.S."/>
            <person name="Azam M.S."/>
            <person name="Haque T."/>
            <person name="Lashkar M.Z.H."/>
            <person name="Akhand A.I."/>
            <person name="Morshed G."/>
            <person name="Roy S."/>
            <person name="Uddin K.S."/>
            <person name="Rabeya T."/>
            <person name="Hossain A.S."/>
            <person name="Chowdhury A."/>
            <person name="Snigdha A.R."/>
            <person name="Mortoza M.S."/>
            <person name="Matin S.A."/>
            <person name="Hoque S.M.E."/>
            <person name="Islam M.K."/>
            <person name="Roy D.K."/>
            <person name="Haider R."/>
            <person name="Moosa M.M."/>
            <person name="Elias S.M."/>
            <person name="Hasan A.M."/>
            <person name="Jahan S."/>
            <person name="Shafiuddin M."/>
            <person name="Mahmood N."/>
            <person name="Shommy N.S."/>
        </authorList>
    </citation>
    <scope>NUCLEOTIDE SEQUENCE [LARGE SCALE GENOMIC DNA]</scope>
    <source>
        <strain evidence="2">cv. O-4</strain>
    </source>
</reference>
<proteinExistence type="predicted"/>
<sequence length="39" mass="4408">MERRQRKTQAIGDSNDPRLKEAKKVVELLAKNGIRMGGI</sequence>
<name>A0A1R3JHR3_9ROSI</name>
<keyword evidence="2" id="KW-1185">Reference proteome</keyword>
<organism evidence="1 2">
    <name type="scientific">Corchorus olitorius</name>
    <dbReference type="NCBI Taxonomy" id="93759"/>
    <lineage>
        <taxon>Eukaryota</taxon>
        <taxon>Viridiplantae</taxon>
        <taxon>Streptophyta</taxon>
        <taxon>Embryophyta</taxon>
        <taxon>Tracheophyta</taxon>
        <taxon>Spermatophyta</taxon>
        <taxon>Magnoliopsida</taxon>
        <taxon>eudicotyledons</taxon>
        <taxon>Gunneridae</taxon>
        <taxon>Pentapetalae</taxon>
        <taxon>rosids</taxon>
        <taxon>malvids</taxon>
        <taxon>Malvales</taxon>
        <taxon>Malvaceae</taxon>
        <taxon>Grewioideae</taxon>
        <taxon>Apeibeae</taxon>
        <taxon>Corchorus</taxon>
    </lineage>
</organism>
<evidence type="ECO:0000313" key="2">
    <source>
        <dbReference type="Proteomes" id="UP000187203"/>
    </source>
</evidence>
<dbReference type="EMBL" id="AWUE01016066">
    <property type="protein sequence ID" value="OMO94382.1"/>
    <property type="molecule type" value="Genomic_DNA"/>
</dbReference>